<dbReference type="Gene3D" id="2.60.40.1220">
    <property type="match status" value="1"/>
</dbReference>
<dbReference type="HOGENOM" id="CLU_555187_0_0_9"/>
<protein>
    <submittedName>
        <fullName evidence="4">Mannosyl-glycoprotein endo-beta-N-acetylglucosaminidase</fullName>
    </submittedName>
</protein>
<dbReference type="InterPro" id="IPR032812">
    <property type="entry name" value="SbsA_Ig"/>
</dbReference>
<keyword evidence="1 2" id="KW-0732">Signal</keyword>
<evidence type="ECO:0000259" key="3">
    <source>
        <dbReference type="SMART" id="SM00047"/>
    </source>
</evidence>
<dbReference type="AlphaFoldDB" id="A0A0E3JQR1"/>
<feature type="signal peptide" evidence="2">
    <location>
        <begin position="1"/>
        <end position="25"/>
    </location>
</feature>
<proteinExistence type="predicted"/>
<accession>A0A0E3JQR1</accession>
<dbReference type="Gene3D" id="1.10.530.10">
    <property type="match status" value="1"/>
</dbReference>
<evidence type="ECO:0000256" key="1">
    <source>
        <dbReference type="ARBA" id="ARBA00022729"/>
    </source>
</evidence>
<dbReference type="STRING" id="1548.CSCA_4017"/>
<evidence type="ECO:0000256" key="2">
    <source>
        <dbReference type="SAM" id="SignalP"/>
    </source>
</evidence>
<reference evidence="4 5" key="1">
    <citation type="journal article" date="2015" name="J. Biotechnol.">
        <title>Complete genome sequence of a malodorant-producing acetogen, Clostridium scatologenes ATCC 25775(T).</title>
        <authorList>
            <person name="Zhu Z."/>
            <person name="Guo T."/>
            <person name="Zheng H."/>
            <person name="Song T."/>
            <person name="Ouyang P."/>
            <person name="Xie J."/>
        </authorList>
    </citation>
    <scope>NUCLEOTIDE SEQUENCE [LARGE SCALE GENOMIC DNA]</scope>
    <source>
        <strain evidence="4 5">ATCC 25775</strain>
    </source>
</reference>
<organism evidence="4 5">
    <name type="scientific">Clostridium scatologenes</name>
    <dbReference type="NCBI Taxonomy" id="1548"/>
    <lineage>
        <taxon>Bacteria</taxon>
        <taxon>Bacillati</taxon>
        <taxon>Bacillota</taxon>
        <taxon>Clostridia</taxon>
        <taxon>Eubacteriales</taxon>
        <taxon>Clostridiaceae</taxon>
        <taxon>Clostridium</taxon>
    </lineage>
</organism>
<dbReference type="InterPro" id="IPR002901">
    <property type="entry name" value="MGlyc_endo_b_GlcNAc-like_dom"/>
</dbReference>
<feature type="domain" description="Mannosyl-glycoprotein endo-beta-N-acetylglucosamidase-like" evidence="3">
    <location>
        <begin position="330"/>
        <end position="492"/>
    </location>
</feature>
<dbReference type="Pfam" id="PF01832">
    <property type="entry name" value="Glucosaminidase"/>
    <property type="match status" value="1"/>
</dbReference>
<name>A0A0E3JQR1_CLOSL</name>
<dbReference type="Pfam" id="PF13205">
    <property type="entry name" value="Big_5"/>
    <property type="match status" value="1"/>
</dbReference>
<evidence type="ECO:0000313" key="4">
    <source>
        <dbReference type="EMBL" id="AKA71142.1"/>
    </source>
</evidence>
<dbReference type="Proteomes" id="UP000033115">
    <property type="component" value="Chromosome"/>
</dbReference>
<dbReference type="SMART" id="SM00047">
    <property type="entry name" value="LYZ2"/>
    <property type="match status" value="1"/>
</dbReference>
<dbReference type="InterPro" id="IPR014755">
    <property type="entry name" value="Cu-Rt/internalin_Ig-like"/>
</dbReference>
<dbReference type="RefSeq" id="WP_029161182.1">
    <property type="nucleotide sequence ID" value="NZ_CP009933.1"/>
</dbReference>
<sequence length="500" mass="56238">MNKKIKMIIFTLICSLTIVTTKVSAEGLSLSSPKVNITTSKEWNVKFNASLKVDTINDKSITVKDENNKIIPVSVTMGKSPDTVVISPEVSGYEPNKKYNLIIGTDVQSIDGKKLSSPMEMQFTTNNKYEDGSNYENLPQIVSCKFEYLPLLSTQKQVFNLKTNIGQDVEYRIFVHSYSMDKDSYTEVTNGYTKSSDGKITANKTLDAGSSGQKYKVLMYVKKLGNVGTHKDINTDYDNYYVDYFRCINSADTNNNEYENYNISVDQMTDIQTKLSDKSVFVETNDFNNAASKNQIKYYLDPNNFMDSYGKYQFLKLSYTDGMNVDQVNSILKGKGILDGKGQAFLDAAKNNNVNIVYLISHSLLETGNGTSLLANGGQKDSSGKYIFGAPVYNFFGIGAYDKDPNYYGTKAAYDNKWLTPEDAINGGTQWIASKYINNPNGKQDTLYKMRWNPSNPGEHQYATDVAWSYKQIPNMIKGITNIIDQVKDIKLNFQIPKFK</sequence>
<dbReference type="KEGG" id="csq:CSCA_4017"/>
<evidence type="ECO:0000313" key="5">
    <source>
        <dbReference type="Proteomes" id="UP000033115"/>
    </source>
</evidence>
<dbReference type="GO" id="GO:0004040">
    <property type="term" value="F:amidase activity"/>
    <property type="evidence" value="ECO:0007669"/>
    <property type="project" value="InterPro"/>
</dbReference>
<dbReference type="EMBL" id="CP009933">
    <property type="protein sequence ID" value="AKA71142.1"/>
    <property type="molecule type" value="Genomic_DNA"/>
</dbReference>
<gene>
    <name evidence="4" type="ORF">CSCA_4017</name>
</gene>
<feature type="chain" id="PRO_5002410668" evidence="2">
    <location>
        <begin position="26"/>
        <end position="500"/>
    </location>
</feature>
<keyword evidence="5" id="KW-1185">Reference proteome</keyword>